<evidence type="ECO:0000256" key="4">
    <source>
        <dbReference type="ARBA" id="ARBA00023180"/>
    </source>
</evidence>
<dbReference type="Ensembl" id="ENSMMDT00005004952.1">
    <property type="protein sequence ID" value="ENSMMDP00005004815.1"/>
    <property type="gene ID" value="ENSMMDG00005002650.1"/>
</dbReference>
<dbReference type="GeneTree" id="ENSGT00610000086518"/>
<reference evidence="5" key="1">
    <citation type="submission" date="2019-06" db="EMBL/GenBank/DDBJ databases">
        <authorList>
            <consortium name="Wellcome Sanger Institute Data Sharing"/>
        </authorList>
    </citation>
    <scope>NUCLEOTIDE SEQUENCE [LARGE SCALE GENOMIC DNA]</scope>
</reference>
<dbReference type="InterPro" id="IPR013783">
    <property type="entry name" value="Ig-like_fold"/>
</dbReference>
<keyword evidence="2" id="KW-0732">Signal</keyword>
<evidence type="ECO:0000313" key="6">
    <source>
        <dbReference type="Proteomes" id="UP000472263"/>
    </source>
</evidence>
<dbReference type="GO" id="GO:0016020">
    <property type="term" value="C:membrane"/>
    <property type="evidence" value="ECO:0007669"/>
    <property type="project" value="UniProtKB-SubCell"/>
</dbReference>
<dbReference type="InterPro" id="IPR015631">
    <property type="entry name" value="CD2/SLAM_rcpt"/>
</dbReference>
<dbReference type="Gene3D" id="2.60.40.10">
    <property type="entry name" value="Immunoglobulins"/>
    <property type="match status" value="2"/>
</dbReference>
<reference evidence="5" key="3">
    <citation type="submission" date="2025-09" db="UniProtKB">
        <authorList>
            <consortium name="Ensembl"/>
        </authorList>
    </citation>
    <scope>IDENTIFICATION</scope>
</reference>
<evidence type="ECO:0000256" key="2">
    <source>
        <dbReference type="ARBA" id="ARBA00022729"/>
    </source>
</evidence>
<comment type="subcellular location">
    <subcellularLocation>
        <location evidence="1">Membrane</location>
    </subcellularLocation>
</comment>
<keyword evidence="4" id="KW-0325">Glycoprotein</keyword>
<accession>A0A667WHI7</accession>
<dbReference type="PANTHER" id="PTHR12080">
    <property type="entry name" value="SIGNALING LYMPHOCYTIC ACTIVATION MOLECULE"/>
    <property type="match status" value="1"/>
</dbReference>
<protein>
    <recommendedName>
        <fullName evidence="7">Ig-like domain-containing protein</fullName>
    </recommendedName>
</protein>
<dbReference type="PANTHER" id="PTHR12080:SF125">
    <property type="entry name" value="CD48 ANTIGEN-LIKE"/>
    <property type="match status" value="1"/>
</dbReference>
<evidence type="ECO:0000313" key="5">
    <source>
        <dbReference type="Ensembl" id="ENSMMDP00005004815.1"/>
    </source>
</evidence>
<reference evidence="5" key="2">
    <citation type="submission" date="2025-08" db="UniProtKB">
        <authorList>
            <consortium name="Ensembl"/>
        </authorList>
    </citation>
    <scope>IDENTIFICATION</scope>
</reference>
<dbReference type="AlphaFoldDB" id="A0A667WHI7"/>
<keyword evidence="6" id="KW-1185">Reference proteome</keyword>
<evidence type="ECO:0008006" key="7">
    <source>
        <dbReference type="Google" id="ProtNLM"/>
    </source>
</evidence>
<organism evidence="5 6">
    <name type="scientific">Myripristis murdjan</name>
    <name type="common">pinecone soldierfish</name>
    <dbReference type="NCBI Taxonomy" id="586833"/>
    <lineage>
        <taxon>Eukaryota</taxon>
        <taxon>Metazoa</taxon>
        <taxon>Chordata</taxon>
        <taxon>Craniata</taxon>
        <taxon>Vertebrata</taxon>
        <taxon>Euteleostomi</taxon>
        <taxon>Actinopterygii</taxon>
        <taxon>Neopterygii</taxon>
        <taxon>Teleostei</taxon>
        <taxon>Neoteleostei</taxon>
        <taxon>Acanthomorphata</taxon>
        <taxon>Holocentriformes</taxon>
        <taxon>Holocentridae</taxon>
        <taxon>Myripristis</taxon>
    </lineage>
</organism>
<evidence type="ECO:0000256" key="1">
    <source>
        <dbReference type="ARBA" id="ARBA00004370"/>
    </source>
</evidence>
<dbReference type="InParanoid" id="A0A667WHI7"/>
<evidence type="ECO:0000256" key="3">
    <source>
        <dbReference type="ARBA" id="ARBA00023136"/>
    </source>
</evidence>
<name>A0A667WHI7_9TELE</name>
<proteinExistence type="predicted"/>
<keyword evidence="3" id="KW-0472">Membrane</keyword>
<sequence length="250" mass="28347">MNSALSCHMAHTVCNSKACITNCAEKQVYLADGGKLILESPIPAEFKPLKSILWKHNRNMVVEWVEKLGSVEYYGAFQGHTTLDRKTARLEIDNLTLIYSGVYSLELNGQLQSETYKVIVISKYKVPKPKVKVEPLFCSSTSSLCKLSCNGGIPEAEPITYSWRRDTGDWTESSKLMNITKNDNHVENFFCQMKNPVSEEESEPWKNVFYPGISCQHTNAGLAVRKLYELLVVAVYKNIFYNVFFSCCKL</sequence>
<dbReference type="Proteomes" id="UP000472263">
    <property type="component" value="Chromosome 22"/>
</dbReference>